<sequence>MDDEGLATATPHRSGSGSTISTKEKVTVTNSGKTDNSIYQEKISIAIASDIAITSDIDTAEHETSVADTSQVDEDSDKHSTLASNLSPDENDDTDGWTLVKSKKKGEKKENENNKKALVRKLSNHFK</sequence>
<feature type="compositionally biased region" description="Polar residues" evidence="1">
    <location>
        <begin position="11"/>
        <end position="35"/>
    </location>
</feature>
<evidence type="ECO:0000313" key="2">
    <source>
        <dbReference type="EMBL" id="KAK4316120.1"/>
    </source>
</evidence>
<name>A0AAE1PYJ7_9EUCA</name>
<evidence type="ECO:0000313" key="3">
    <source>
        <dbReference type="Proteomes" id="UP001292094"/>
    </source>
</evidence>
<dbReference type="Proteomes" id="UP001292094">
    <property type="component" value="Unassembled WGS sequence"/>
</dbReference>
<evidence type="ECO:0000256" key="1">
    <source>
        <dbReference type="SAM" id="MobiDB-lite"/>
    </source>
</evidence>
<feature type="region of interest" description="Disordered" evidence="1">
    <location>
        <begin position="60"/>
        <end position="127"/>
    </location>
</feature>
<accession>A0AAE1PYJ7</accession>
<protein>
    <submittedName>
        <fullName evidence="2">Uncharacterized protein</fullName>
    </submittedName>
</protein>
<feature type="compositionally biased region" description="Basic residues" evidence="1">
    <location>
        <begin position="117"/>
        <end position="127"/>
    </location>
</feature>
<feature type="region of interest" description="Disordered" evidence="1">
    <location>
        <begin position="1"/>
        <end position="35"/>
    </location>
</feature>
<gene>
    <name evidence="2" type="ORF">Pmani_012629</name>
</gene>
<organism evidence="2 3">
    <name type="scientific">Petrolisthes manimaculis</name>
    <dbReference type="NCBI Taxonomy" id="1843537"/>
    <lineage>
        <taxon>Eukaryota</taxon>
        <taxon>Metazoa</taxon>
        <taxon>Ecdysozoa</taxon>
        <taxon>Arthropoda</taxon>
        <taxon>Crustacea</taxon>
        <taxon>Multicrustacea</taxon>
        <taxon>Malacostraca</taxon>
        <taxon>Eumalacostraca</taxon>
        <taxon>Eucarida</taxon>
        <taxon>Decapoda</taxon>
        <taxon>Pleocyemata</taxon>
        <taxon>Anomura</taxon>
        <taxon>Galatheoidea</taxon>
        <taxon>Porcellanidae</taxon>
        <taxon>Petrolisthes</taxon>
    </lineage>
</organism>
<keyword evidence="3" id="KW-1185">Reference proteome</keyword>
<reference evidence="2" key="1">
    <citation type="submission" date="2023-11" db="EMBL/GenBank/DDBJ databases">
        <title>Genome assemblies of two species of porcelain crab, Petrolisthes cinctipes and Petrolisthes manimaculis (Anomura: Porcellanidae).</title>
        <authorList>
            <person name="Angst P."/>
        </authorList>
    </citation>
    <scope>NUCLEOTIDE SEQUENCE</scope>
    <source>
        <strain evidence="2">PB745_02</strain>
        <tissue evidence="2">Gill</tissue>
    </source>
</reference>
<dbReference type="AlphaFoldDB" id="A0AAE1PYJ7"/>
<dbReference type="EMBL" id="JAWZYT010001043">
    <property type="protein sequence ID" value="KAK4316120.1"/>
    <property type="molecule type" value="Genomic_DNA"/>
</dbReference>
<proteinExistence type="predicted"/>
<comment type="caution">
    <text evidence="2">The sequence shown here is derived from an EMBL/GenBank/DDBJ whole genome shotgun (WGS) entry which is preliminary data.</text>
</comment>